<protein>
    <recommendedName>
        <fullName evidence="3">Nucleotidyltransferase</fullName>
    </recommendedName>
</protein>
<proteinExistence type="predicted"/>
<keyword evidence="2" id="KW-1185">Reference proteome</keyword>
<dbReference type="InterPro" id="IPR043519">
    <property type="entry name" value="NT_sf"/>
</dbReference>
<evidence type="ECO:0008006" key="3">
    <source>
        <dbReference type="Google" id="ProtNLM"/>
    </source>
</evidence>
<accession>A0ABY3U0W9</accession>
<evidence type="ECO:0000313" key="1">
    <source>
        <dbReference type="EMBL" id="ULN53618.1"/>
    </source>
</evidence>
<dbReference type="SUPFAM" id="SSF81301">
    <property type="entry name" value="Nucleotidyltransferase"/>
    <property type="match status" value="1"/>
</dbReference>
<dbReference type="RefSeq" id="WP_240171868.1">
    <property type="nucleotide sequence ID" value="NZ_CP092365.1"/>
</dbReference>
<name>A0ABY3U0W9_9MYCO</name>
<evidence type="ECO:0000313" key="2">
    <source>
        <dbReference type="Proteomes" id="UP001055200"/>
    </source>
</evidence>
<sequence length="278" mass="28827">MDNSSDGEDVLAEATAALTATFGDRLAAVYALGSLAHGGFSPLVSDVDVAAILTDPLAATDAAAVHRVGAALRAGGSALHERVSLFWGSPASLRDGTAAGRFPPLDRLCLFEHGRLLAGAEIRADLPRPARAELIVAGAQFALDVLADQVVQYAADPAGLLAAGVRRATKVVLFPARFLLTAETGEEGTNDAAVRHYLDGHSGPAADLVAAAFQWRTTAPSGQTATALLHAGFVALYDDYLGDHIARLTELGEPVLAEQFGGWRRRLRAAAPGATPGY</sequence>
<organism evidence="1 2">
    <name type="scientific">Mycolicibacillus parakoreensis</name>
    <dbReference type="NCBI Taxonomy" id="1069221"/>
    <lineage>
        <taxon>Bacteria</taxon>
        <taxon>Bacillati</taxon>
        <taxon>Actinomycetota</taxon>
        <taxon>Actinomycetes</taxon>
        <taxon>Mycobacteriales</taxon>
        <taxon>Mycobacteriaceae</taxon>
        <taxon>Mycolicibacillus</taxon>
    </lineage>
</organism>
<gene>
    <name evidence="1" type="ORF">MIU77_04630</name>
</gene>
<dbReference type="EMBL" id="CP092365">
    <property type="protein sequence ID" value="ULN53618.1"/>
    <property type="molecule type" value="Genomic_DNA"/>
</dbReference>
<reference evidence="1" key="1">
    <citation type="submission" date="2022-08" db="EMBL/GenBank/DDBJ databases">
        <title>Complete genome sequence of 14 non-tuberculosis mycobacteria type-strains.</title>
        <authorList>
            <person name="Igarashi Y."/>
            <person name="Osugi A."/>
            <person name="Mitarai S."/>
        </authorList>
    </citation>
    <scope>NUCLEOTIDE SEQUENCE</scope>
    <source>
        <strain evidence="1">DSM 45575</strain>
    </source>
</reference>
<dbReference type="Proteomes" id="UP001055200">
    <property type="component" value="Chromosome"/>
</dbReference>